<reference evidence="2 3" key="1">
    <citation type="submission" date="2023-03" db="EMBL/GenBank/DDBJ databases">
        <title>WGS of Methanotrichaceae archaeon Mx.</title>
        <authorList>
            <person name="Sorokin D.Y."/>
            <person name="Merkel A.Y."/>
        </authorList>
    </citation>
    <scope>NUCLEOTIDE SEQUENCE [LARGE SCALE GENOMIC DNA]</scope>
    <source>
        <strain evidence="2 3">Mx</strain>
    </source>
</reference>
<organism evidence="2 3">
    <name type="scientific">Candidatus Methanocrinis natronophilus</name>
    <dbReference type="NCBI Taxonomy" id="3033396"/>
    <lineage>
        <taxon>Archaea</taxon>
        <taxon>Methanobacteriati</taxon>
        <taxon>Methanobacteriota</taxon>
        <taxon>Stenosarchaea group</taxon>
        <taxon>Methanomicrobia</taxon>
        <taxon>Methanotrichales</taxon>
        <taxon>Methanotrichaceae</taxon>
        <taxon>Methanocrinis</taxon>
    </lineage>
</organism>
<keyword evidence="3" id="KW-1185">Reference proteome</keyword>
<evidence type="ECO:0000313" key="3">
    <source>
        <dbReference type="Proteomes" id="UP001220010"/>
    </source>
</evidence>
<name>A0ABT5X8U2_9EURY</name>
<dbReference type="EMBL" id="JARFPK010000027">
    <property type="protein sequence ID" value="MDF0591119.1"/>
    <property type="molecule type" value="Genomic_DNA"/>
</dbReference>
<accession>A0ABT5X8U2</accession>
<dbReference type="RefSeq" id="WP_316966858.1">
    <property type="nucleotide sequence ID" value="NZ_JARFPK010000027.1"/>
</dbReference>
<evidence type="ECO:0000256" key="1">
    <source>
        <dbReference type="SAM" id="MobiDB-lite"/>
    </source>
</evidence>
<protein>
    <recommendedName>
        <fullName evidence="4">ABM domain-containing protein</fullName>
    </recommendedName>
</protein>
<gene>
    <name evidence="2" type="ORF">P0O15_08050</name>
</gene>
<proteinExistence type="predicted"/>
<sequence>MAKIGVVRHKVEDFPAWREKFDERMEIRKNNGWSGHELYYDEGRKEAYVVHTVFDEKLDMAREHMEKFKAMGRRTEMKPSGNPDHSIVPRGERIEVVNY</sequence>
<evidence type="ECO:0000313" key="2">
    <source>
        <dbReference type="EMBL" id="MDF0591119.1"/>
    </source>
</evidence>
<dbReference type="Proteomes" id="UP001220010">
    <property type="component" value="Unassembled WGS sequence"/>
</dbReference>
<feature type="region of interest" description="Disordered" evidence="1">
    <location>
        <begin position="71"/>
        <end position="90"/>
    </location>
</feature>
<evidence type="ECO:0008006" key="4">
    <source>
        <dbReference type="Google" id="ProtNLM"/>
    </source>
</evidence>
<comment type="caution">
    <text evidence="2">The sequence shown here is derived from an EMBL/GenBank/DDBJ whole genome shotgun (WGS) entry which is preliminary data.</text>
</comment>